<dbReference type="Gene3D" id="2.40.110.10">
    <property type="entry name" value="Butyryl-CoA Dehydrogenase, subunit A, domain 2"/>
    <property type="match status" value="1"/>
</dbReference>
<dbReference type="OrthoDB" id="9988775at2759"/>
<evidence type="ECO:0000256" key="3">
    <source>
        <dbReference type="ARBA" id="ARBA00022630"/>
    </source>
</evidence>
<dbReference type="InterPro" id="IPR006091">
    <property type="entry name" value="Acyl-CoA_Oxase/DH_mid-dom"/>
</dbReference>
<dbReference type="FunFam" id="1.10.540.10:FF:000010">
    <property type="entry name" value="Medium-chain specific acyl-CoA dehydrogenase, mitochondrial"/>
    <property type="match status" value="1"/>
</dbReference>
<dbReference type="Pfam" id="PF02770">
    <property type="entry name" value="Acyl-CoA_dh_M"/>
    <property type="match status" value="1"/>
</dbReference>
<dbReference type="Gene3D" id="1.10.540.10">
    <property type="entry name" value="Acyl-CoA dehydrogenase/oxidase, N-terminal domain"/>
    <property type="match status" value="1"/>
</dbReference>
<evidence type="ECO:0000256" key="6">
    <source>
        <dbReference type="RuleBase" id="RU362125"/>
    </source>
</evidence>
<evidence type="ECO:0000256" key="2">
    <source>
        <dbReference type="ARBA" id="ARBA00009347"/>
    </source>
</evidence>
<accession>A0A316Z1W4</accession>
<dbReference type="InterPro" id="IPR013786">
    <property type="entry name" value="AcylCoA_DH/ox_N"/>
</dbReference>
<keyword evidence="5 6" id="KW-0560">Oxidoreductase</keyword>
<protein>
    <submittedName>
        <fullName evidence="10">Acyl-CoA dehydrogenase NM domain-like protein</fullName>
    </submittedName>
</protein>
<dbReference type="AlphaFoldDB" id="A0A316Z1W4"/>
<feature type="domain" description="Acyl-CoA dehydrogenase/oxidase C-terminal" evidence="7">
    <location>
        <begin position="232"/>
        <end position="379"/>
    </location>
</feature>
<dbReference type="FunFam" id="1.20.140.10:FF:000011">
    <property type="entry name" value="Medium-chain specific acyl-CoA dehydrogenase, mitochondrial"/>
    <property type="match status" value="1"/>
</dbReference>
<dbReference type="PANTHER" id="PTHR43884:SF12">
    <property type="entry name" value="ISOVALERYL-COA DEHYDROGENASE, MITOCHONDRIAL-RELATED"/>
    <property type="match status" value="1"/>
</dbReference>
<keyword evidence="3 6" id="KW-0285">Flavoprotein</keyword>
<dbReference type="EMBL" id="KZ819308">
    <property type="protein sequence ID" value="PWN94958.1"/>
    <property type="molecule type" value="Genomic_DNA"/>
</dbReference>
<dbReference type="STRING" id="58919.A0A316Z1W4"/>
<dbReference type="Pfam" id="PF00441">
    <property type="entry name" value="Acyl-CoA_dh_1"/>
    <property type="match status" value="1"/>
</dbReference>
<dbReference type="InterPro" id="IPR009075">
    <property type="entry name" value="AcylCo_DH/oxidase_C"/>
</dbReference>
<dbReference type="Pfam" id="PF02771">
    <property type="entry name" value="Acyl-CoA_dh_N"/>
    <property type="match status" value="1"/>
</dbReference>
<comment type="cofactor">
    <cofactor evidence="1 6">
        <name>FAD</name>
        <dbReference type="ChEBI" id="CHEBI:57692"/>
    </cofactor>
</comment>
<evidence type="ECO:0000259" key="9">
    <source>
        <dbReference type="Pfam" id="PF02771"/>
    </source>
</evidence>
<proteinExistence type="inferred from homology"/>
<evidence type="ECO:0000256" key="4">
    <source>
        <dbReference type="ARBA" id="ARBA00022827"/>
    </source>
</evidence>
<dbReference type="PROSITE" id="PS00072">
    <property type="entry name" value="ACYL_COA_DH_1"/>
    <property type="match status" value="1"/>
</dbReference>
<dbReference type="InterPro" id="IPR046373">
    <property type="entry name" value="Acyl-CoA_Oxase/DH_mid-dom_sf"/>
</dbReference>
<keyword evidence="11" id="KW-1185">Reference proteome</keyword>
<dbReference type="Gene3D" id="1.20.140.10">
    <property type="entry name" value="Butyryl-CoA Dehydrogenase, subunit A, domain 3"/>
    <property type="match status" value="1"/>
</dbReference>
<evidence type="ECO:0000259" key="8">
    <source>
        <dbReference type="Pfam" id="PF02770"/>
    </source>
</evidence>
<evidence type="ECO:0000259" key="7">
    <source>
        <dbReference type="Pfam" id="PF00441"/>
    </source>
</evidence>
<dbReference type="GeneID" id="37267944"/>
<dbReference type="InterPro" id="IPR036250">
    <property type="entry name" value="AcylCo_DH-like_C"/>
</dbReference>
<dbReference type="SUPFAM" id="SSF56645">
    <property type="entry name" value="Acyl-CoA dehydrogenase NM domain-like"/>
    <property type="match status" value="1"/>
</dbReference>
<gene>
    <name evidence="10" type="ORF">FA09DRAFT_302284</name>
</gene>
<dbReference type="FunFam" id="2.40.110.10:FF:000001">
    <property type="entry name" value="Acyl-CoA dehydrogenase, mitochondrial"/>
    <property type="match status" value="1"/>
</dbReference>
<dbReference type="InterPro" id="IPR006089">
    <property type="entry name" value="Acyl-CoA_DH_CS"/>
</dbReference>
<reference evidence="10 11" key="1">
    <citation type="journal article" date="2018" name="Mol. Biol. Evol.">
        <title>Broad Genomic Sampling Reveals a Smut Pathogenic Ancestry of the Fungal Clade Ustilaginomycotina.</title>
        <authorList>
            <person name="Kijpornyongpan T."/>
            <person name="Mondo S.J."/>
            <person name="Barry K."/>
            <person name="Sandor L."/>
            <person name="Lee J."/>
            <person name="Lipzen A."/>
            <person name="Pangilinan J."/>
            <person name="LaButti K."/>
            <person name="Hainaut M."/>
            <person name="Henrissat B."/>
            <person name="Grigoriev I.V."/>
            <person name="Spatafora J.W."/>
            <person name="Aime M.C."/>
        </authorList>
    </citation>
    <scope>NUCLEOTIDE SEQUENCE [LARGE SCALE GENOMIC DNA]</scope>
    <source>
        <strain evidence="10 11">MCA 4186</strain>
    </source>
</reference>
<dbReference type="Proteomes" id="UP000245946">
    <property type="component" value="Unassembled WGS sequence"/>
</dbReference>
<dbReference type="PIRSF" id="PIRSF016578">
    <property type="entry name" value="HsaA"/>
    <property type="match status" value="1"/>
</dbReference>
<keyword evidence="4 6" id="KW-0274">FAD</keyword>
<dbReference type="PANTHER" id="PTHR43884">
    <property type="entry name" value="ACYL-COA DEHYDROGENASE"/>
    <property type="match status" value="1"/>
</dbReference>
<dbReference type="GO" id="GO:0050660">
    <property type="term" value="F:flavin adenine dinucleotide binding"/>
    <property type="evidence" value="ECO:0007669"/>
    <property type="project" value="InterPro"/>
</dbReference>
<dbReference type="InterPro" id="IPR037069">
    <property type="entry name" value="AcylCoA_DH/ox_N_sf"/>
</dbReference>
<sequence length="386" mass="42016">MTGPCFGLSEDQEAYQELARRFTADNIIPVARHHDETMEYPWEVIKKAHAAGLVNTHIPEEYGGPGLGLVEGALISEELAFGCSGIQTAIEANGLAEAPLLVAASHETKMKYLGRMTEEPLVAAYCVTEPGAGSDVASITTRAERKGDKYILNGTKMWITNGGHANWYFVLAKTDPSAKGAKSMTGFVVDGDAPGIIKGKKEKNMGQRCSDTRMITFEDVEVPLENVLGRPGDGFKTAMGAFDITRPLIAAAATGLAQRALTEAAKWAHERKTMGQQIIKHQAVAFMLADMAMAVEASRNLTWKAAWMKDAGKRNSYHASIAKCIASRSAVQNANDAVQIFGGMGFNSESPVEKLYRDAKIFELYEGTSQIQRLIISRFVEDMYKP</sequence>
<name>A0A316Z1W4_9BASI</name>
<comment type="similarity">
    <text evidence="2 6">Belongs to the acyl-CoA dehydrogenase family.</text>
</comment>
<dbReference type="PROSITE" id="PS00073">
    <property type="entry name" value="ACYL_COA_DH_2"/>
    <property type="match status" value="1"/>
</dbReference>
<evidence type="ECO:0000256" key="5">
    <source>
        <dbReference type="ARBA" id="ARBA00023002"/>
    </source>
</evidence>
<feature type="domain" description="Acyl-CoA dehydrogenase/oxidase N-terminal" evidence="9">
    <location>
        <begin position="9"/>
        <end position="118"/>
    </location>
</feature>
<evidence type="ECO:0000313" key="10">
    <source>
        <dbReference type="EMBL" id="PWN94958.1"/>
    </source>
</evidence>
<evidence type="ECO:0000313" key="11">
    <source>
        <dbReference type="Proteomes" id="UP000245946"/>
    </source>
</evidence>
<dbReference type="GO" id="GO:0003995">
    <property type="term" value="F:acyl-CoA dehydrogenase activity"/>
    <property type="evidence" value="ECO:0007669"/>
    <property type="project" value="InterPro"/>
</dbReference>
<dbReference type="RefSeq" id="XP_025595237.1">
    <property type="nucleotide sequence ID" value="XM_025740398.1"/>
</dbReference>
<feature type="domain" description="Acyl-CoA oxidase/dehydrogenase middle" evidence="8">
    <location>
        <begin position="124"/>
        <end position="220"/>
    </location>
</feature>
<evidence type="ECO:0000256" key="1">
    <source>
        <dbReference type="ARBA" id="ARBA00001974"/>
    </source>
</evidence>
<organism evidence="10 11">
    <name type="scientific">Tilletiopsis washingtonensis</name>
    <dbReference type="NCBI Taxonomy" id="58919"/>
    <lineage>
        <taxon>Eukaryota</taxon>
        <taxon>Fungi</taxon>
        <taxon>Dikarya</taxon>
        <taxon>Basidiomycota</taxon>
        <taxon>Ustilaginomycotina</taxon>
        <taxon>Exobasidiomycetes</taxon>
        <taxon>Entylomatales</taxon>
        <taxon>Entylomatales incertae sedis</taxon>
        <taxon>Tilletiopsis</taxon>
    </lineage>
</organism>
<dbReference type="SUPFAM" id="SSF47203">
    <property type="entry name" value="Acyl-CoA dehydrogenase C-terminal domain-like"/>
    <property type="match status" value="1"/>
</dbReference>
<dbReference type="InterPro" id="IPR009100">
    <property type="entry name" value="AcylCoA_DH/oxidase_NM_dom_sf"/>
</dbReference>